<comment type="caution">
    <text evidence="2">The sequence shown here is derived from an EMBL/GenBank/DDBJ whole genome shotgun (WGS) entry which is preliminary data.</text>
</comment>
<evidence type="ECO:0000313" key="3">
    <source>
        <dbReference type="Proteomes" id="UP001596137"/>
    </source>
</evidence>
<dbReference type="PANTHER" id="PTHR37305:SF1">
    <property type="entry name" value="MEMBRANE PROTEIN"/>
    <property type="match status" value="1"/>
</dbReference>
<dbReference type="EMBL" id="JBHSRF010000025">
    <property type="protein sequence ID" value="MFC6083174.1"/>
    <property type="molecule type" value="Genomic_DNA"/>
</dbReference>
<feature type="transmembrane region" description="Helical" evidence="1">
    <location>
        <begin position="100"/>
        <end position="126"/>
    </location>
</feature>
<feature type="transmembrane region" description="Helical" evidence="1">
    <location>
        <begin position="147"/>
        <end position="168"/>
    </location>
</feature>
<feature type="transmembrane region" description="Helical" evidence="1">
    <location>
        <begin position="62"/>
        <end position="80"/>
    </location>
</feature>
<name>A0ABW1NKC3_9ACTN</name>
<dbReference type="Proteomes" id="UP001596137">
    <property type="component" value="Unassembled WGS sequence"/>
</dbReference>
<evidence type="ECO:0000313" key="2">
    <source>
        <dbReference type="EMBL" id="MFC6083174.1"/>
    </source>
</evidence>
<sequence length="296" mass="30928">MSATTGRDENGQVKVGRGMAGRDGMARGTGWDLASVVARGRARLVDVLRSEWSKARTLRSTWITLLAVVLAGALFAALFAGAAGREQEGVVDEAVHPLNWVFRGLVIVQIIAGYLGARAVTVEYATGTMPGSLTAAPRRGRILAAKAVVYAAMALVAGWVTALTMFLVGRAVLAAKGLPVYTFTEPGVARALAGVGLHMAVMSLFGLAIGLLVRSTAGAVTVLTLVALLIPAMSSLYPDWLAAFVVKYFLTTAGARIAGVGEQPPLLPAWAGFAVFCAYTAVLLLAALTVFRRRDA</sequence>
<reference evidence="3" key="1">
    <citation type="journal article" date="2019" name="Int. J. Syst. Evol. Microbiol.">
        <title>The Global Catalogue of Microorganisms (GCM) 10K type strain sequencing project: providing services to taxonomists for standard genome sequencing and annotation.</title>
        <authorList>
            <consortium name="The Broad Institute Genomics Platform"/>
            <consortium name="The Broad Institute Genome Sequencing Center for Infectious Disease"/>
            <person name="Wu L."/>
            <person name="Ma J."/>
        </authorList>
    </citation>
    <scope>NUCLEOTIDE SEQUENCE [LARGE SCALE GENOMIC DNA]</scope>
    <source>
        <strain evidence="3">JCM 30346</strain>
    </source>
</reference>
<feature type="transmembrane region" description="Helical" evidence="1">
    <location>
        <begin position="225"/>
        <end position="250"/>
    </location>
</feature>
<dbReference type="Pfam" id="PF12679">
    <property type="entry name" value="ABC2_membrane_2"/>
    <property type="match status" value="1"/>
</dbReference>
<protein>
    <submittedName>
        <fullName evidence="2">ABC transporter permease subunit</fullName>
    </submittedName>
</protein>
<feature type="transmembrane region" description="Helical" evidence="1">
    <location>
        <begin position="188"/>
        <end position="213"/>
    </location>
</feature>
<dbReference type="RefSeq" id="WP_380754694.1">
    <property type="nucleotide sequence ID" value="NZ_JBHSRF010000025.1"/>
</dbReference>
<gene>
    <name evidence="2" type="ORF">ACFP1K_18520</name>
</gene>
<keyword evidence="1" id="KW-0472">Membrane</keyword>
<dbReference type="PANTHER" id="PTHR37305">
    <property type="entry name" value="INTEGRAL MEMBRANE PROTEIN-RELATED"/>
    <property type="match status" value="1"/>
</dbReference>
<organism evidence="2 3">
    <name type="scientific">Sphaerisporangium aureirubrum</name>
    <dbReference type="NCBI Taxonomy" id="1544736"/>
    <lineage>
        <taxon>Bacteria</taxon>
        <taxon>Bacillati</taxon>
        <taxon>Actinomycetota</taxon>
        <taxon>Actinomycetes</taxon>
        <taxon>Streptosporangiales</taxon>
        <taxon>Streptosporangiaceae</taxon>
        <taxon>Sphaerisporangium</taxon>
    </lineage>
</organism>
<keyword evidence="1" id="KW-1133">Transmembrane helix</keyword>
<keyword evidence="1" id="KW-0812">Transmembrane</keyword>
<proteinExistence type="predicted"/>
<evidence type="ECO:0000256" key="1">
    <source>
        <dbReference type="SAM" id="Phobius"/>
    </source>
</evidence>
<keyword evidence="3" id="KW-1185">Reference proteome</keyword>
<accession>A0ABW1NKC3</accession>
<feature type="transmembrane region" description="Helical" evidence="1">
    <location>
        <begin position="270"/>
        <end position="291"/>
    </location>
</feature>